<evidence type="ECO:0000256" key="4">
    <source>
        <dbReference type="ARBA" id="ARBA00022603"/>
    </source>
</evidence>
<comment type="catalytic activity">
    <reaction evidence="12">
        <text>small RNA 3'-end nucleotide + S-adenosyl-L-methionine = small RNA 3'-end 2'-O-methylnucleotide + S-adenosyl-L-homocysteine + H(+)</text>
        <dbReference type="Rhea" id="RHEA:37887"/>
        <dbReference type="Rhea" id="RHEA-COMP:10415"/>
        <dbReference type="Rhea" id="RHEA-COMP:10416"/>
        <dbReference type="ChEBI" id="CHEBI:15378"/>
        <dbReference type="ChEBI" id="CHEBI:57856"/>
        <dbReference type="ChEBI" id="CHEBI:59789"/>
        <dbReference type="ChEBI" id="CHEBI:74896"/>
        <dbReference type="ChEBI" id="CHEBI:74898"/>
        <dbReference type="EC" id="2.1.1.386"/>
    </reaction>
</comment>
<keyword evidence="9" id="KW-0694">RNA-binding</keyword>
<dbReference type="GO" id="GO:0003723">
    <property type="term" value="F:RNA binding"/>
    <property type="evidence" value="ECO:0007669"/>
    <property type="project" value="UniProtKB-KW"/>
</dbReference>
<evidence type="ECO:0000256" key="5">
    <source>
        <dbReference type="ARBA" id="ARBA00022679"/>
    </source>
</evidence>
<comment type="caution">
    <text evidence="14">The sequence shown here is derived from an EMBL/GenBank/DDBJ whole genome shotgun (WGS) entry which is preliminary data.</text>
</comment>
<evidence type="ECO:0000256" key="9">
    <source>
        <dbReference type="ARBA" id="ARBA00022884"/>
    </source>
</evidence>
<feature type="region of interest" description="Disordered" evidence="13">
    <location>
        <begin position="452"/>
        <end position="474"/>
    </location>
</feature>
<dbReference type="AlphaFoldDB" id="A0A1Y1UKZ1"/>
<evidence type="ECO:0000256" key="1">
    <source>
        <dbReference type="ARBA" id="ARBA00001946"/>
    </source>
</evidence>
<dbReference type="GO" id="GO:0030422">
    <property type="term" value="P:siRNA processing"/>
    <property type="evidence" value="ECO:0007669"/>
    <property type="project" value="TreeGrafter"/>
</dbReference>
<dbReference type="GO" id="GO:0046872">
    <property type="term" value="F:metal ion binding"/>
    <property type="evidence" value="ECO:0007669"/>
    <property type="project" value="UniProtKB-KW"/>
</dbReference>
<dbReference type="RefSeq" id="XP_021872645.1">
    <property type="nucleotide sequence ID" value="XM_022013280.1"/>
</dbReference>
<name>A0A1Y1UKZ1_9TREE</name>
<evidence type="ECO:0000256" key="7">
    <source>
        <dbReference type="ARBA" id="ARBA00022723"/>
    </source>
</evidence>
<keyword evidence="7" id="KW-0479">Metal-binding</keyword>
<keyword evidence="15" id="KW-1185">Reference proteome</keyword>
<dbReference type="OrthoDB" id="2154311at2759"/>
<comment type="cofactor">
    <cofactor evidence="1">
        <name>Mg(2+)</name>
        <dbReference type="ChEBI" id="CHEBI:18420"/>
    </cofactor>
</comment>
<reference evidence="14 15" key="1">
    <citation type="submission" date="2017-03" db="EMBL/GenBank/DDBJ databases">
        <title>Widespread Adenine N6-methylation of Active Genes in Fungi.</title>
        <authorList>
            <consortium name="DOE Joint Genome Institute"/>
            <person name="Mondo S.J."/>
            <person name="Dannebaum R.O."/>
            <person name="Kuo R.C."/>
            <person name="Louie K.B."/>
            <person name="Bewick A.J."/>
            <person name="Labutti K."/>
            <person name="Haridas S."/>
            <person name="Kuo A."/>
            <person name="Salamov A."/>
            <person name="Ahrendt S.R."/>
            <person name="Lau R."/>
            <person name="Bowen B.P."/>
            <person name="Lipzen A."/>
            <person name="Sullivan W."/>
            <person name="Andreopoulos W.B."/>
            <person name="Clum A."/>
            <person name="Lindquist E."/>
            <person name="Daum C."/>
            <person name="Northen T.R."/>
            <person name="Ramamoorthy G."/>
            <person name="Schmitz R.J."/>
            <person name="Gryganskyi A."/>
            <person name="Culley D."/>
            <person name="Magnuson J."/>
            <person name="James T.Y."/>
            <person name="O'Malley M.A."/>
            <person name="Stajich J.E."/>
            <person name="Spatafora J.W."/>
            <person name="Visel A."/>
            <person name="Grigoriev I.V."/>
        </authorList>
    </citation>
    <scope>NUCLEOTIDE SEQUENCE [LARGE SCALE GENOMIC DNA]</scope>
    <source>
        <strain evidence="14 15">NRRL Y-17943</strain>
    </source>
</reference>
<dbReference type="STRING" id="4999.A0A1Y1UKZ1"/>
<evidence type="ECO:0000313" key="15">
    <source>
        <dbReference type="Proteomes" id="UP000193218"/>
    </source>
</evidence>
<evidence type="ECO:0000313" key="14">
    <source>
        <dbReference type="EMBL" id="ORX38723.1"/>
    </source>
</evidence>
<keyword evidence="8" id="KW-0460">Magnesium</keyword>
<dbReference type="EC" id="2.1.1.386" evidence="11"/>
<keyword evidence="10" id="KW-0943">RNA-mediated gene silencing</keyword>
<dbReference type="Gene3D" id="3.40.50.150">
    <property type="entry name" value="Vaccinia Virus protein VP39"/>
    <property type="match status" value="1"/>
</dbReference>
<dbReference type="GeneID" id="33555088"/>
<dbReference type="PANTHER" id="PTHR21404">
    <property type="entry name" value="HEN1"/>
    <property type="match status" value="1"/>
</dbReference>
<evidence type="ECO:0000256" key="2">
    <source>
        <dbReference type="ARBA" id="ARBA00009026"/>
    </source>
</evidence>
<dbReference type="PANTHER" id="PTHR21404:SF3">
    <property type="entry name" value="SMALL RNA 2'-O-METHYLTRANSFERASE"/>
    <property type="match status" value="1"/>
</dbReference>
<dbReference type="Proteomes" id="UP000193218">
    <property type="component" value="Unassembled WGS sequence"/>
</dbReference>
<keyword evidence="5" id="KW-0808">Transferase</keyword>
<proteinExistence type="inferred from homology"/>
<evidence type="ECO:0000256" key="3">
    <source>
        <dbReference type="ARBA" id="ARBA00021330"/>
    </source>
</evidence>
<dbReference type="GO" id="GO:0001510">
    <property type="term" value="P:RNA methylation"/>
    <property type="evidence" value="ECO:0007669"/>
    <property type="project" value="InterPro"/>
</dbReference>
<dbReference type="FunCoup" id="A0A1Y1UKZ1">
    <property type="interactions" value="143"/>
</dbReference>
<dbReference type="GO" id="GO:0005737">
    <property type="term" value="C:cytoplasm"/>
    <property type="evidence" value="ECO:0007669"/>
    <property type="project" value="TreeGrafter"/>
</dbReference>
<evidence type="ECO:0000256" key="12">
    <source>
        <dbReference type="ARBA" id="ARBA00048418"/>
    </source>
</evidence>
<dbReference type="SUPFAM" id="SSF53335">
    <property type="entry name" value="S-adenosyl-L-methionine-dependent methyltransferases"/>
    <property type="match status" value="1"/>
</dbReference>
<organism evidence="14 15">
    <name type="scientific">Kockovaella imperatae</name>
    <dbReference type="NCBI Taxonomy" id="4999"/>
    <lineage>
        <taxon>Eukaryota</taxon>
        <taxon>Fungi</taxon>
        <taxon>Dikarya</taxon>
        <taxon>Basidiomycota</taxon>
        <taxon>Agaricomycotina</taxon>
        <taxon>Tremellomycetes</taxon>
        <taxon>Tremellales</taxon>
        <taxon>Cuniculitremaceae</taxon>
        <taxon>Kockovaella</taxon>
    </lineage>
</organism>
<evidence type="ECO:0000256" key="8">
    <source>
        <dbReference type="ARBA" id="ARBA00022842"/>
    </source>
</evidence>
<evidence type="ECO:0000256" key="11">
    <source>
        <dbReference type="ARBA" id="ARBA00035025"/>
    </source>
</evidence>
<feature type="region of interest" description="Disordered" evidence="13">
    <location>
        <begin position="1"/>
        <end position="23"/>
    </location>
</feature>
<keyword evidence="6" id="KW-0949">S-adenosyl-L-methionine</keyword>
<keyword evidence="4" id="KW-0489">Methyltransferase</keyword>
<dbReference type="InParanoid" id="A0A1Y1UKZ1"/>
<dbReference type="InterPro" id="IPR029063">
    <property type="entry name" value="SAM-dependent_MTases_sf"/>
</dbReference>
<comment type="similarity">
    <text evidence="2">Belongs to the methyltransferase superfamily. HEN1 family.</text>
</comment>
<dbReference type="InterPro" id="IPR026610">
    <property type="entry name" value="Hen1"/>
</dbReference>
<dbReference type="GO" id="GO:0005634">
    <property type="term" value="C:nucleus"/>
    <property type="evidence" value="ECO:0007669"/>
    <property type="project" value="TreeGrafter"/>
</dbReference>
<sequence length="474" mass="52036">MPSDIPERQGTPGTPPKLSPSTLPAAADLEVSKVEEEDVTGVVFSPELWMQRRSWAMDVLRNEGVRSVLDIGCGPGALLETLVVPPSSVYEEPIRSLAKAKGSHLPSPVDSLDELAEGSELFIDRLAALDPSPSYMPPALSIMSTPPSPTSSFSPAAQPRWEPLHTELWLGGIEKYNARLEGYEAITCLEVIEHLDPNVLSRFGVVTMGTYRPRLLLVTTPNFDFNAKFPRAADHDFAKVGFMDPTGRTERVFRHSDHKLEMTSGEFREWATSAAADWGYDVELGGVGISNKPSYYPADDPHLPNQPIYATQTAIFRLEALPARSPRSVRSSQLPFMPGSKESSHSHKLAGKFVHPPTVEAKTKLLPEQVVDMVKETLAQWNVGQVSIGELWARSDISLACAGSKRYFVSCLGGWGDCPPARQGGAGECEVYNERGQGLSVRWKSFQPVTTERHQSWGSEQRELEGPSEKTGGW</sequence>
<dbReference type="EMBL" id="NBSH01000004">
    <property type="protein sequence ID" value="ORX38723.1"/>
    <property type="molecule type" value="Genomic_DNA"/>
</dbReference>
<evidence type="ECO:0000256" key="6">
    <source>
        <dbReference type="ARBA" id="ARBA00022691"/>
    </source>
</evidence>
<evidence type="ECO:0000256" key="10">
    <source>
        <dbReference type="ARBA" id="ARBA00023158"/>
    </source>
</evidence>
<dbReference type="GO" id="GO:0090486">
    <property type="term" value="F:small RNA 2'-O-methyltransferase activity"/>
    <property type="evidence" value="ECO:0007669"/>
    <property type="project" value="UniProtKB-EC"/>
</dbReference>
<evidence type="ECO:0000256" key="13">
    <source>
        <dbReference type="SAM" id="MobiDB-lite"/>
    </source>
</evidence>
<gene>
    <name evidence="14" type="ORF">BD324DRAFT_577826</name>
</gene>
<accession>A0A1Y1UKZ1</accession>
<feature type="compositionally biased region" description="Basic and acidic residues" evidence="13">
    <location>
        <begin position="452"/>
        <end position="468"/>
    </location>
</feature>
<protein>
    <recommendedName>
        <fullName evidence="3">Small RNA 2'-O-methyltransferase</fullName>
        <ecNumber evidence="11">2.1.1.386</ecNumber>
    </recommendedName>
</protein>